<evidence type="ECO:0000256" key="2">
    <source>
        <dbReference type="ARBA" id="ARBA00023125"/>
    </source>
</evidence>
<evidence type="ECO:0000313" key="6">
    <source>
        <dbReference type="Proteomes" id="UP000660611"/>
    </source>
</evidence>
<keyword evidence="2" id="KW-0238">DNA-binding</keyword>
<dbReference type="InterPro" id="IPR036388">
    <property type="entry name" value="WH-like_DNA-bd_sf"/>
</dbReference>
<feature type="domain" description="HTH arsR-type" evidence="4">
    <location>
        <begin position="22"/>
        <end position="101"/>
    </location>
</feature>
<proteinExistence type="predicted"/>
<gene>
    <name evidence="5" type="ORF">Dsi01nite_060310</name>
</gene>
<sequence length="203" mass="22671">MSEATEPAREGSGSLAEITDARVMRALAHPVRLALMDALAVSGPLTATEAGKLVGETPSACSFHLRQLAKYGFVEEAPERRGRNRPWRLVGLSAAISETSGDAERDALARGLVEALYQRTLDRLQRWTQTRHLYPREWRQATGFAETIWWVTPEELSAIDDKIDELLLLYPERSRDPALRPPGALPVQLAFFKFPLRPPVAEE</sequence>
<dbReference type="GO" id="GO:0003677">
    <property type="term" value="F:DNA binding"/>
    <property type="evidence" value="ECO:0007669"/>
    <property type="project" value="UniProtKB-KW"/>
</dbReference>
<dbReference type="CDD" id="cd00090">
    <property type="entry name" value="HTH_ARSR"/>
    <property type="match status" value="1"/>
</dbReference>
<evidence type="ECO:0000259" key="4">
    <source>
        <dbReference type="SMART" id="SM00418"/>
    </source>
</evidence>
<dbReference type="InterPro" id="IPR036390">
    <property type="entry name" value="WH_DNA-bd_sf"/>
</dbReference>
<dbReference type="AlphaFoldDB" id="A0A919PT66"/>
<dbReference type="Gene3D" id="1.10.10.10">
    <property type="entry name" value="Winged helix-like DNA-binding domain superfamily/Winged helix DNA-binding domain"/>
    <property type="match status" value="1"/>
</dbReference>
<dbReference type="Pfam" id="PF12840">
    <property type="entry name" value="HTH_20"/>
    <property type="match status" value="1"/>
</dbReference>
<comment type="caution">
    <text evidence="5">The sequence shown here is derived from an EMBL/GenBank/DDBJ whole genome shotgun (WGS) entry which is preliminary data.</text>
</comment>
<dbReference type="EMBL" id="BONQ01000091">
    <property type="protein sequence ID" value="GIG47990.1"/>
    <property type="molecule type" value="Genomic_DNA"/>
</dbReference>
<dbReference type="PANTHER" id="PTHR33154">
    <property type="entry name" value="TRANSCRIPTIONAL REGULATOR, ARSR FAMILY"/>
    <property type="match status" value="1"/>
</dbReference>
<name>A0A919PT66_9ACTN</name>
<dbReference type="SMART" id="SM00418">
    <property type="entry name" value="HTH_ARSR"/>
    <property type="match status" value="1"/>
</dbReference>
<dbReference type="SUPFAM" id="SSF46785">
    <property type="entry name" value="Winged helix' DNA-binding domain"/>
    <property type="match status" value="1"/>
</dbReference>
<evidence type="ECO:0000256" key="3">
    <source>
        <dbReference type="ARBA" id="ARBA00023163"/>
    </source>
</evidence>
<dbReference type="GO" id="GO:0003700">
    <property type="term" value="F:DNA-binding transcription factor activity"/>
    <property type="evidence" value="ECO:0007669"/>
    <property type="project" value="InterPro"/>
</dbReference>
<dbReference type="InterPro" id="IPR011991">
    <property type="entry name" value="ArsR-like_HTH"/>
</dbReference>
<accession>A0A919PT66</accession>
<organism evidence="5 6">
    <name type="scientific">Dactylosporangium siamense</name>
    <dbReference type="NCBI Taxonomy" id="685454"/>
    <lineage>
        <taxon>Bacteria</taxon>
        <taxon>Bacillati</taxon>
        <taxon>Actinomycetota</taxon>
        <taxon>Actinomycetes</taxon>
        <taxon>Micromonosporales</taxon>
        <taxon>Micromonosporaceae</taxon>
        <taxon>Dactylosporangium</taxon>
    </lineage>
</organism>
<reference evidence="5" key="1">
    <citation type="submission" date="2021-01" db="EMBL/GenBank/DDBJ databases">
        <title>Whole genome shotgun sequence of Dactylosporangium siamense NBRC 106093.</title>
        <authorList>
            <person name="Komaki H."/>
            <person name="Tamura T."/>
        </authorList>
    </citation>
    <scope>NUCLEOTIDE SEQUENCE</scope>
    <source>
        <strain evidence="5">NBRC 106093</strain>
    </source>
</reference>
<dbReference type="InterPro" id="IPR051081">
    <property type="entry name" value="HTH_MetalResp_TranReg"/>
</dbReference>
<keyword evidence="3" id="KW-0804">Transcription</keyword>
<dbReference type="InterPro" id="IPR001845">
    <property type="entry name" value="HTH_ArsR_DNA-bd_dom"/>
</dbReference>
<evidence type="ECO:0000256" key="1">
    <source>
        <dbReference type="ARBA" id="ARBA00023015"/>
    </source>
</evidence>
<dbReference type="PANTHER" id="PTHR33154:SF33">
    <property type="entry name" value="TRANSCRIPTIONAL REPRESSOR SDPR"/>
    <property type="match status" value="1"/>
</dbReference>
<evidence type="ECO:0000313" key="5">
    <source>
        <dbReference type="EMBL" id="GIG47990.1"/>
    </source>
</evidence>
<dbReference type="Proteomes" id="UP000660611">
    <property type="component" value="Unassembled WGS sequence"/>
</dbReference>
<keyword evidence="1" id="KW-0805">Transcription regulation</keyword>
<keyword evidence="6" id="KW-1185">Reference proteome</keyword>
<protein>
    <submittedName>
        <fullName evidence="5">Transcriptional regulator</fullName>
    </submittedName>
</protein>